<dbReference type="Proteomes" id="UP000683417">
    <property type="component" value="Unassembled WGS sequence"/>
</dbReference>
<comment type="caution">
    <text evidence="2">The sequence shown here is derived from an EMBL/GenBank/DDBJ whole genome shotgun (WGS) entry which is preliminary data.</text>
</comment>
<name>A0A9W4D0E5_BLUGR</name>
<accession>A0A9W4D0E5</accession>
<evidence type="ECO:0000313" key="2">
    <source>
        <dbReference type="EMBL" id="CAD6501657.1"/>
    </source>
</evidence>
<evidence type="ECO:0000256" key="1">
    <source>
        <dbReference type="SAM" id="SignalP"/>
    </source>
</evidence>
<protein>
    <submittedName>
        <fullName evidence="2">BgTH12-01907</fullName>
    </submittedName>
</protein>
<feature type="chain" id="PRO_5040876543" evidence="1">
    <location>
        <begin position="26"/>
        <end position="53"/>
    </location>
</feature>
<dbReference type="EMBL" id="CAJHIT010000005">
    <property type="protein sequence ID" value="CAD6501657.1"/>
    <property type="molecule type" value="Genomic_DNA"/>
</dbReference>
<gene>
    <name evidence="2" type="ORF">BGTH12_LOCUS3015</name>
</gene>
<evidence type="ECO:0000313" key="3">
    <source>
        <dbReference type="Proteomes" id="UP000683417"/>
    </source>
</evidence>
<reference evidence="2" key="1">
    <citation type="submission" date="2020-10" db="EMBL/GenBank/DDBJ databases">
        <authorList>
            <person name="Muller C M."/>
        </authorList>
    </citation>
    <scope>NUCLEOTIDE SEQUENCE</scope>
    <source>
        <strain evidence="2">THUN-12</strain>
    </source>
</reference>
<dbReference type="AlphaFoldDB" id="A0A9W4D0E5"/>
<keyword evidence="1" id="KW-0732">Signal</keyword>
<organism evidence="2 3">
    <name type="scientific">Blumeria graminis f. sp. triticale</name>
    <dbReference type="NCBI Taxonomy" id="1689686"/>
    <lineage>
        <taxon>Eukaryota</taxon>
        <taxon>Fungi</taxon>
        <taxon>Dikarya</taxon>
        <taxon>Ascomycota</taxon>
        <taxon>Pezizomycotina</taxon>
        <taxon>Leotiomycetes</taxon>
        <taxon>Erysiphales</taxon>
        <taxon>Erysiphaceae</taxon>
        <taxon>Blumeria</taxon>
    </lineage>
</organism>
<feature type="signal peptide" evidence="1">
    <location>
        <begin position="1"/>
        <end position="25"/>
    </location>
</feature>
<sequence>MSFTRRLVQCIFLLLSHCLDDSANTANWTFAVFIDRKNNNKNPYLTFVPFVLH</sequence>
<proteinExistence type="predicted"/>